<dbReference type="SMART" id="SM00133">
    <property type="entry name" value="S_TK_X"/>
    <property type="match status" value="1"/>
</dbReference>
<protein>
    <recommendedName>
        <fullName evidence="1">G protein-coupled receptor kinase</fullName>
        <ecNumber evidence="1">2.7.11.-</ecNumber>
    </recommendedName>
</protein>
<dbReference type="GO" id="GO:0009966">
    <property type="term" value="P:regulation of signal transduction"/>
    <property type="evidence" value="ECO:0007669"/>
    <property type="project" value="TreeGrafter"/>
</dbReference>
<dbReference type="GO" id="GO:0001664">
    <property type="term" value="F:G protein-coupled receptor binding"/>
    <property type="evidence" value="ECO:0007669"/>
    <property type="project" value="TreeGrafter"/>
</dbReference>
<dbReference type="GO" id="GO:0005524">
    <property type="term" value="F:ATP binding"/>
    <property type="evidence" value="ECO:0007669"/>
    <property type="project" value="UniProtKB-KW"/>
</dbReference>
<proteinExistence type="inferred from homology"/>
<evidence type="ECO:0000313" key="2">
    <source>
        <dbReference type="EMBL" id="CAD7234059.1"/>
    </source>
</evidence>
<feature type="non-terminal residue" evidence="2">
    <location>
        <position position="199"/>
    </location>
</feature>
<sequence>SEEIKGHPFFAGLDWSVVAHQKYQPPLIPPRGEVNAADAFDIGSFDEEDTKGIKLTEADQEMYKDFPFVVAERWQSEVAETVFETINLEHDKQEQRRKARGKNKILFDQDEKGTTVSSKGTTSWDYGNGKLWVKGGNCILVKIRDSNKIITLTNPDEIGLKEWVSSLNSAHKRFVELISGVNKKAVRLCGAQNGGAGGT</sequence>
<dbReference type="GO" id="GO:0007186">
    <property type="term" value="P:G protein-coupled receptor signaling pathway"/>
    <property type="evidence" value="ECO:0007669"/>
    <property type="project" value="TreeGrafter"/>
</dbReference>
<dbReference type="PANTHER" id="PTHR24355:SF18">
    <property type="entry name" value="G PROTEIN-COUPLED RECEPTOR KINASE"/>
    <property type="match status" value="1"/>
</dbReference>
<dbReference type="InterPro" id="IPR000961">
    <property type="entry name" value="AGC-kinase_C"/>
</dbReference>
<dbReference type="EMBL" id="OB667646">
    <property type="protein sequence ID" value="CAD7234059.1"/>
    <property type="molecule type" value="Genomic_DNA"/>
</dbReference>
<dbReference type="PROSITE" id="PS51285">
    <property type="entry name" value="AGC_KINASE_CTER"/>
    <property type="match status" value="1"/>
</dbReference>
<dbReference type="Gene3D" id="1.10.287.1270">
    <property type="match status" value="1"/>
</dbReference>
<dbReference type="EC" id="2.7.11.-" evidence="1"/>
<dbReference type="GO" id="GO:0004703">
    <property type="term" value="F:G protein-coupled receptor kinase activity"/>
    <property type="evidence" value="ECO:0007669"/>
    <property type="project" value="InterPro"/>
</dbReference>
<evidence type="ECO:0000256" key="1">
    <source>
        <dbReference type="RuleBase" id="RU000308"/>
    </source>
</evidence>
<dbReference type="PANTHER" id="PTHR24355">
    <property type="entry name" value="G PROTEIN-COUPLED RECEPTOR KINASE/RIBOSOMAL PROTEIN S6 KINASE"/>
    <property type="match status" value="1"/>
</dbReference>
<reference evidence="2" key="1">
    <citation type="submission" date="2020-11" db="EMBL/GenBank/DDBJ databases">
        <authorList>
            <person name="Tran Van P."/>
        </authorList>
    </citation>
    <scope>NUCLEOTIDE SEQUENCE</scope>
</reference>
<keyword evidence="1" id="KW-0547">Nucleotide-binding</keyword>
<name>A0A7R8ZTN5_9CRUS</name>
<keyword evidence="1" id="KW-0808">Transferase</keyword>
<accession>A0A7R8ZTN5</accession>
<dbReference type="InterPro" id="IPR000239">
    <property type="entry name" value="GPCR_kinase"/>
</dbReference>
<dbReference type="AlphaFoldDB" id="A0A7R8ZTN5"/>
<organism evidence="2">
    <name type="scientific">Cyprideis torosa</name>
    <dbReference type="NCBI Taxonomy" id="163714"/>
    <lineage>
        <taxon>Eukaryota</taxon>
        <taxon>Metazoa</taxon>
        <taxon>Ecdysozoa</taxon>
        <taxon>Arthropoda</taxon>
        <taxon>Crustacea</taxon>
        <taxon>Oligostraca</taxon>
        <taxon>Ostracoda</taxon>
        <taxon>Podocopa</taxon>
        <taxon>Podocopida</taxon>
        <taxon>Cytherocopina</taxon>
        <taxon>Cytheroidea</taxon>
        <taxon>Cytherideidae</taxon>
        <taxon>Cyprideis</taxon>
    </lineage>
</organism>
<keyword evidence="1" id="KW-0723">Serine/threonine-protein kinase</keyword>
<keyword evidence="1" id="KW-0067">ATP-binding</keyword>
<gene>
    <name evidence="2" type="ORF">CTOB1V02_LOCUS11877</name>
</gene>
<dbReference type="PRINTS" id="PR00717">
    <property type="entry name" value="GPCRKINASE"/>
</dbReference>
<comment type="similarity">
    <text evidence="1">Belongs to the protein kinase superfamily. AGC Ser/Thr protein kinase family. GPRK subfamily.</text>
</comment>
<keyword evidence="1" id="KW-0418">Kinase</keyword>
<dbReference type="OrthoDB" id="354826at2759"/>